<proteinExistence type="inferred from homology"/>
<evidence type="ECO:0000256" key="1">
    <source>
        <dbReference type="ARBA" id="ARBA00005622"/>
    </source>
</evidence>
<dbReference type="EMBL" id="CP095071">
    <property type="protein sequence ID" value="UOQ83377.1"/>
    <property type="molecule type" value="Genomic_DNA"/>
</dbReference>
<evidence type="ECO:0000313" key="3">
    <source>
        <dbReference type="EMBL" id="UOQ83377.1"/>
    </source>
</evidence>
<dbReference type="PANTHER" id="PTHR40841:SF2">
    <property type="entry name" value="SIDEROPHORE-DEGRADING ESTERASE (EUROFUNG)"/>
    <property type="match status" value="1"/>
</dbReference>
<protein>
    <submittedName>
        <fullName evidence="3">Alpha/beta hydrolase-fold protein</fullName>
    </submittedName>
</protein>
<keyword evidence="2 3" id="KW-0378">Hydrolase</keyword>
<comment type="similarity">
    <text evidence="1">Belongs to the esterase D family.</text>
</comment>
<dbReference type="GO" id="GO:0016787">
    <property type="term" value="F:hydrolase activity"/>
    <property type="evidence" value="ECO:0007669"/>
    <property type="project" value="UniProtKB-KW"/>
</dbReference>
<dbReference type="InterPro" id="IPR000801">
    <property type="entry name" value="Esterase-like"/>
</dbReference>
<dbReference type="InterPro" id="IPR052558">
    <property type="entry name" value="Siderophore_Hydrolase_D"/>
</dbReference>
<dbReference type="Pfam" id="PF00756">
    <property type="entry name" value="Esterase"/>
    <property type="match status" value="1"/>
</dbReference>
<keyword evidence="4" id="KW-1185">Reference proteome</keyword>
<dbReference type="Proteomes" id="UP000831537">
    <property type="component" value="Chromosome"/>
</dbReference>
<dbReference type="SUPFAM" id="SSF53474">
    <property type="entry name" value="alpha/beta-Hydrolases"/>
    <property type="match status" value="1"/>
</dbReference>
<reference evidence="3 4" key="1">
    <citation type="submission" date="2022-04" db="EMBL/GenBank/DDBJ databases">
        <title>Gracilibacillus sp. isolated from saltern.</title>
        <authorList>
            <person name="Won M."/>
            <person name="Lee C.-M."/>
            <person name="Woen H.-Y."/>
            <person name="Kwon S.-W."/>
        </authorList>
    </citation>
    <scope>NUCLEOTIDE SEQUENCE [LARGE SCALE GENOMIC DNA]</scope>
    <source>
        <strain evidence="3 4">SSPM10-3</strain>
    </source>
</reference>
<dbReference type="RefSeq" id="WP_244740219.1">
    <property type="nucleotide sequence ID" value="NZ_CP095071.1"/>
</dbReference>
<sequence length="264" mass="30072">MHVTIPNTERHKVEADYHNRAFQVDVYQPNSPVPDEGFPVIYLLDGNSTFSTVVDAVRLQSRRPERTEVHPAVVVAIGYPTEEPFSPERFYDYTLAEPEFDVRKKWGDREIPAHGGADTFMEFMENVLKPMIESKYSINKLKQTIFGHSLGGLFVLHALFTNSQAFQTYIAGSPSIHWNQTAILKERDQFMQGKPKLDKPISVLIAAGEREGNHASYMLENARQLTDELKDVPDLEASFQIYDNENHISVLPRLINQSLKIALK</sequence>
<gene>
    <name evidence="3" type="ORF">MUN87_11430</name>
</gene>
<evidence type="ECO:0000313" key="4">
    <source>
        <dbReference type="Proteomes" id="UP000831537"/>
    </source>
</evidence>
<dbReference type="Gene3D" id="3.40.50.1820">
    <property type="entry name" value="alpha/beta hydrolase"/>
    <property type="match status" value="1"/>
</dbReference>
<organism evidence="3 4">
    <name type="scientific">Gracilibacillus salinarum</name>
    <dbReference type="NCBI Taxonomy" id="2932255"/>
    <lineage>
        <taxon>Bacteria</taxon>
        <taxon>Bacillati</taxon>
        <taxon>Bacillota</taxon>
        <taxon>Bacilli</taxon>
        <taxon>Bacillales</taxon>
        <taxon>Bacillaceae</taxon>
        <taxon>Gracilibacillus</taxon>
    </lineage>
</organism>
<accession>A0ABY4GIS2</accession>
<evidence type="ECO:0000256" key="2">
    <source>
        <dbReference type="ARBA" id="ARBA00022801"/>
    </source>
</evidence>
<name>A0ABY4GIS2_9BACI</name>
<dbReference type="InterPro" id="IPR029058">
    <property type="entry name" value="AB_hydrolase_fold"/>
</dbReference>
<dbReference type="PANTHER" id="PTHR40841">
    <property type="entry name" value="SIDEROPHORE TRIACETYLFUSARININE C ESTERASE"/>
    <property type="match status" value="1"/>
</dbReference>